<dbReference type="PROSITE" id="PS51257">
    <property type="entry name" value="PROKAR_LIPOPROTEIN"/>
    <property type="match status" value="1"/>
</dbReference>
<name>E3BH03_9VIBR</name>
<dbReference type="Gene3D" id="2.40.420.20">
    <property type="match status" value="1"/>
</dbReference>
<dbReference type="InterPro" id="IPR058624">
    <property type="entry name" value="MdtA-like_HH"/>
</dbReference>
<dbReference type="Gene3D" id="2.40.50.100">
    <property type="match status" value="1"/>
</dbReference>
<sequence>MYKAGIIFLAILSLVGCDSDKAQTPKNSPIQVDTIRVTQVEQALSVDLPGRTKAFREAEVRPQVNGIITKRIFTEGSFVKQGESLYQVDPAPYQAKLVSAKAEVEANKANLYAAETRLKRTQRLVSRGALSQQELDDTLATYKVSRAALQVSEAALNQAEINLEYTKVKAPISGLIGRSLVTEGTLVTSGQEQMLARIQQLDPINIDLSRSSAEIFKIKNAYRKGEFREESEPTITLLMGTQQYPARAKIKFTEVNVNSATDSVTIRAEFPNKKAILLPGMYVRARLNIGTDPNAILIPQKAVTRNSKGQAIVMLVDPEGTVKQKVIETAEVIGDKWRITSGLEEGDRVVISNLQRIHSGDHVEAIEQNRPKIKEVTPRRGASD</sequence>
<dbReference type="PANTHER" id="PTHR30158">
    <property type="entry name" value="ACRA/E-RELATED COMPONENT OF DRUG EFFLUX TRANSPORTER"/>
    <property type="match status" value="1"/>
</dbReference>
<evidence type="ECO:0000259" key="3">
    <source>
        <dbReference type="Pfam" id="PF25876"/>
    </source>
</evidence>
<comment type="similarity">
    <text evidence="2">Belongs to the membrane fusion protein (MFP) (TC 8.A.1) family.</text>
</comment>
<dbReference type="Pfam" id="PF25967">
    <property type="entry name" value="RND-MFP_C"/>
    <property type="match status" value="1"/>
</dbReference>
<accession>E3BH03</accession>
<evidence type="ECO:0000259" key="5">
    <source>
        <dbReference type="Pfam" id="PF25944"/>
    </source>
</evidence>
<protein>
    <submittedName>
        <fullName evidence="7">Efflux transporter, RND family, MFP subunit</fullName>
    </submittedName>
</protein>
<dbReference type="GO" id="GO:0046677">
    <property type="term" value="P:response to antibiotic"/>
    <property type="evidence" value="ECO:0007669"/>
    <property type="project" value="TreeGrafter"/>
</dbReference>
<evidence type="ECO:0000313" key="8">
    <source>
        <dbReference type="Proteomes" id="UP000002943"/>
    </source>
</evidence>
<feature type="domain" description="Multidrug resistance protein MdtA-like barrel-sandwich hybrid" evidence="4">
    <location>
        <begin position="56"/>
        <end position="198"/>
    </location>
</feature>
<dbReference type="STRING" id="796620.VIBC2010_00245"/>
<evidence type="ECO:0000259" key="6">
    <source>
        <dbReference type="Pfam" id="PF25967"/>
    </source>
</evidence>
<feature type="domain" description="Multidrug resistance protein MdtA-like alpha-helical hairpin" evidence="3">
    <location>
        <begin position="97"/>
        <end position="166"/>
    </location>
</feature>
<dbReference type="EMBL" id="AEIU01000052">
    <property type="protein sequence ID" value="EFP97640.1"/>
    <property type="molecule type" value="Genomic_DNA"/>
</dbReference>
<dbReference type="eggNOG" id="COG0845">
    <property type="taxonomic scope" value="Bacteria"/>
</dbReference>
<dbReference type="GO" id="GO:0005886">
    <property type="term" value="C:plasma membrane"/>
    <property type="evidence" value="ECO:0007669"/>
    <property type="project" value="UniProtKB-SubCell"/>
</dbReference>
<dbReference type="InterPro" id="IPR058627">
    <property type="entry name" value="MdtA-like_C"/>
</dbReference>
<dbReference type="Gene3D" id="1.10.287.470">
    <property type="entry name" value="Helix hairpin bin"/>
    <property type="match status" value="1"/>
</dbReference>
<reference evidence="7 8" key="1">
    <citation type="journal article" date="2012" name="Int. J. Syst. Evol. Microbiol.">
        <title>Vibrio caribbeanicus sp. nov., isolated from the marine sponge Scleritoderma cyanea.</title>
        <authorList>
            <person name="Hoffmann M."/>
            <person name="Monday S.R."/>
            <person name="Allard M.W."/>
            <person name="Strain E.A."/>
            <person name="Whittaker P."/>
            <person name="Naum M."/>
            <person name="McCarthy P.J."/>
            <person name="Lopez J.V."/>
            <person name="Fischer M."/>
            <person name="Brown E.W."/>
        </authorList>
    </citation>
    <scope>NUCLEOTIDE SEQUENCE [LARGE SCALE GENOMIC DNA]</scope>
    <source>
        <strain evidence="7 8">ATCC BAA-2122</strain>
    </source>
</reference>
<dbReference type="OrthoDB" id="9800613at2"/>
<gene>
    <name evidence="7" type="ORF">VIBC2010_00245</name>
</gene>
<dbReference type="Pfam" id="PF25917">
    <property type="entry name" value="BSH_RND"/>
    <property type="match status" value="1"/>
</dbReference>
<evidence type="ECO:0000256" key="1">
    <source>
        <dbReference type="ARBA" id="ARBA00004519"/>
    </source>
</evidence>
<dbReference type="Pfam" id="PF25876">
    <property type="entry name" value="HH_MFP_RND"/>
    <property type="match status" value="1"/>
</dbReference>
<dbReference type="FunFam" id="2.40.420.20:FF:000001">
    <property type="entry name" value="Efflux RND transporter periplasmic adaptor subunit"/>
    <property type="match status" value="1"/>
</dbReference>
<dbReference type="InterPro" id="IPR058626">
    <property type="entry name" value="MdtA-like_b-barrel"/>
</dbReference>
<evidence type="ECO:0000259" key="4">
    <source>
        <dbReference type="Pfam" id="PF25917"/>
    </source>
</evidence>
<dbReference type="PANTHER" id="PTHR30158:SF3">
    <property type="entry name" value="MULTIDRUG EFFLUX PUMP SUBUNIT ACRA-RELATED"/>
    <property type="match status" value="1"/>
</dbReference>
<feature type="domain" description="Multidrug resistance protein MdtA-like C-terminal permuted SH3" evidence="6">
    <location>
        <begin position="294"/>
        <end position="356"/>
    </location>
</feature>
<comment type="caution">
    <text evidence="7">The sequence shown here is derived from an EMBL/GenBank/DDBJ whole genome shotgun (WGS) entry which is preliminary data.</text>
</comment>
<proteinExistence type="inferred from homology"/>
<feature type="domain" description="Multidrug resistance protein MdtA-like beta-barrel" evidence="5">
    <location>
        <begin position="203"/>
        <end position="290"/>
    </location>
</feature>
<dbReference type="SUPFAM" id="SSF111369">
    <property type="entry name" value="HlyD-like secretion proteins"/>
    <property type="match status" value="1"/>
</dbReference>
<keyword evidence="8" id="KW-1185">Reference proteome</keyword>
<dbReference type="InterPro" id="IPR006143">
    <property type="entry name" value="RND_pump_MFP"/>
</dbReference>
<dbReference type="Pfam" id="PF25944">
    <property type="entry name" value="Beta-barrel_RND"/>
    <property type="match status" value="1"/>
</dbReference>
<dbReference type="Proteomes" id="UP000002943">
    <property type="component" value="Unassembled WGS sequence"/>
</dbReference>
<dbReference type="Gene3D" id="2.40.30.170">
    <property type="match status" value="1"/>
</dbReference>
<evidence type="ECO:0000256" key="2">
    <source>
        <dbReference type="ARBA" id="ARBA00009477"/>
    </source>
</evidence>
<dbReference type="InterPro" id="IPR058625">
    <property type="entry name" value="MdtA-like_BSH"/>
</dbReference>
<organism evidence="7 8">
    <name type="scientific">Vibrio caribbeanicus ATCC BAA-2122</name>
    <dbReference type="NCBI Taxonomy" id="796620"/>
    <lineage>
        <taxon>Bacteria</taxon>
        <taxon>Pseudomonadati</taxon>
        <taxon>Pseudomonadota</taxon>
        <taxon>Gammaproteobacteria</taxon>
        <taxon>Vibrionales</taxon>
        <taxon>Vibrionaceae</taxon>
        <taxon>Vibrio</taxon>
    </lineage>
</organism>
<dbReference type="RefSeq" id="WP_009600249.1">
    <property type="nucleotide sequence ID" value="NZ_AEIU01000052.1"/>
</dbReference>
<evidence type="ECO:0000313" key="7">
    <source>
        <dbReference type="EMBL" id="EFP97640.1"/>
    </source>
</evidence>
<dbReference type="NCBIfam" id="TIGR01730">
    <property type="entry name" value="RND_mfp"/>
    <property type="match status" value="1"/>
</dbReference>
<dbReference type="GO" id="GO:0022857">
    <property type="term" value="F:transmembrane transporter activity"/>
    <property type="evidence" value="ECO:0007669"/>
    <property type="project" value="InterPro"/>
</dbReference>
<dbReference type="AlphaFoldDB" id="E3BH03"/>
<comment type="subcellular location">
    <subcellularLocation>
        <location evidence="1">Cell inner membrane</location>
        <topology evidence="1">Lipid-anchor</topology>
    </subcellularLocation>
</comment>